<evidence type="ECO:0000256" key="3">
    <source>
        <dbReference type="ARBA" id="ARBA00012756"/>
    </source>
</evidence>
<dbReference type="InterPro" id="IPR013529">
    <property type="entry name" value="Glyco_hydro_42_N"/>
</dbReference>
<dbReference type="GO" id="GO:0006012">
    <property type="term" value="P:galactose metabolic process"/>
    <property type="evidence" value="ECO:0007669"/>
    <property type="project" value="InterPro"/>
</dbReference>
<dbReference type="GO" id="GO:0046872">
    <property type="term" value="F:metal ion binding"/>
    <property type="evidence" value="ECO:0007669"/>
    <property type="project" value="UniProtKB-KW"/>
</dbReference>
<keyword evidence="8" id="KW-0862">Zinc</keyword>
<dbReference type="EMBL" id="FOYL01000016">
    <property type="protein sequence ID" value="SFR28900.1"/>
    <property type="molecule type" value="Genomic_DNA"/>
</dbReference>
<sequence length="722" mass="79987">MWSQSYTMSSPVTELLNPWTAAFRAVARRFPVLVPVNRRTDPNGQLCLLVLTLGVVVGHACAVTTWPTDLQGLGWGADYNPEQWPEHVWTEDVELMRRAGVTMVSLGIFSWAKIEVSKGEYRFDWLDRVMDLLHAGGIRVDLATATAAPPPWLTTEYPEMLPVRADGVRLSHGSRQAYCPSSPIYRDRATALAAEMASHYRDHPALAAWHVGNEYACHVKRCYCDTCAASFREWLSSRYTLDQLNDAWSTAFWSQGYTDFAQVLPPRATPTFANPAHVLDYDRFSDDAILELYKAERDVLRMITPDVPITTNFMVNWTFGDLDYWKWAREVDFVSNDHYTEAQSPDRHIELAMSADLVRGLAGGKPWLLMEASTSAVNWQRRNIAKLPGEMRRHSFQNIARGADGTLFFQWRQSRGGSERYHSAMVPHAGTDTKVYREVCEVGAEYGRLAEVIGSTVDASVAILFDFQSGWALRQDAHPTNDFDYYKHVLGYYKALWQAGVTVDFVAPGTNLSAYSLVVVPAFYAVSDAHAAVIADYVAGGGHVVVTYLSGVADQHTRVRLGGYPGAFRDVLGVWSEEFHPLRENETVSLTDGSTASLWTEHLHTRTADTVVSYADGPLPGVAAVTRNAFGNGVAWYVACDLDEDGLVRTVENALSSAGVAVSPSPIELVRRRGDVSFLFAVNHTDTDAQIEASGVDVLSGEQVSGRLTVRAGDVVVLREEV</sequence>
<keyword evidence="4" id="KW-0378">Hydrolase</keyword>
<feature type="binding site" evidence="7">
    <location>
        <position position="175"/>
    </location>
    <ligand>
        <name>substrate</name>
    </ligand>
</feature>
<evidence type="ECO:0000313" key="12">
    <source>
        <dbReference type="EMBL" id="SFR28900.1"/>
    </source>
</evidence>
<dbReference type="Gene3D" id="2.60.40.1180">
    <property type="entry name" value="Golgi alpha-mannosidase II"/>
    <property type="match status" value="1"/>
</dbReference>
<dbReference type="EC" id="3.2.1.23" evidence="3"/>
<feature type="domain" description="Beta-galactosidase C-terminal" evidence="11">
    <location>
        <begin position="675"/>
        <end position="720"/>
    </location>
</feature>
<dbReference type="InterPro" id="IPR013780">
    <property type="entry name" value="Glyco_hydro_b"/>
</dbReference>
<dbReference type="InterPro" id="IPR017853">
    <property type="entry name" value="GH"/>
</dbReference>
<feature type="domain" description="Beta-galactosidase trimerisation" evidence="10">
    <location>
        <begin position="459"/>
        <end position="660"/>
    </location>
</feature>
<evidence type="ECO:0000256" key="8">
    <source>
        <dbReference type="PIRSR" id="PIRSR001084-3"/>
    </source>
</evidence>
<gene>
    <name evidence="12" type="ORF">SAMN04488564_1167</name>
</gene>
<dbReference type="InterPro" id="IPR013739">
    <property type="entry name" value="Beta_galactosidase_C"/>
</dbReference>
<feature type="binding site" evidence="8">
    <location>
        <position position="227"/>
    </location>
    <ligand>
        <name>Zn(2+)</name>
        <dbReference type="ChEBI" id="CHEBI:29105"/>
    </ligand>
</feature>
<feature type="binding site" evidence="7">
    <location>
        <position position="379"/>
    </location>
    <ligand>
        <name>substrate</name>
    </ligand>
</feature>
<evidence type="ECO:0000256" key="5">
    <source>
        <dbReference type="ARBA" id="ARBA00023295"/>
    </source>
</evidence>
<dbReference type="InterPro" id="IPR003476">
    <property type="entry name" value="Glyco_hydro_42"/>
</dbReference>
<comment type="similarity">
    <text evidence="2">Belongs to the glycosyl hydrolase 42 family.</text>
</comment>
<dbReference type="GO" id="GO:0009341">
    <property type="term" value="C:beta-galactosidase complex"/>
    <property type="evidence" value="ECO:0007669"/>
    <property type="project" value="InterPro"/>
</dbReference>
<feature type="binding site" evidence="8">
    <location>
        <position position="179"/>
    </location>
    <ligand>
        <name>Zn(2+)</name>
        <dbReference type="ChEBI" id="CHEBI:29105"/>
    </ligand>
</feature>
<evidence type="ECO:0000259" key="11">
    <source>
        <dbReference type="Pfam" id="PF08533"/>
    </source>
</evidence>
<dbReference type="Pfam" id="PF02449">
    <property type="entry name" value="Glyco_hydro_42"/>
    <property type="match status" value="1"/>
</dbReference>
<evidence type="ECO:0000259" key="9">
    <source>
        <dbReference type="Pfam" id="PF02449"/>
    </source>
</evidence>
<evidence type="ECO:0000256" key="7">
    <source>
        <dbReference type="PIRSR" id="PIRSR001084-2"/>
    </source>
</evidence>
<dbReference type="PIRSF" id="PIRSF001084">
    <property type="entry name" value="B-galactosidase"/>
    <property type="match status" value="1"/>
</dbReference>
<dbReference type="CDD" id="cd03143">
    <property type="entry name" value="A4_beta-galactosidase_middle_domain"/>
    <property type="match status" value="1"/>
</dbReference>
<dbReference type="Pfam" id="PF08532">
    <property type="entry name" value="Glyco_hydro_42M"/>
    <property type="match status" value="1"/>
</dbReference>
<comment type="catalytic activity">
    <reaction evidence="1">
        <text>Hydrolysis of terminal non-reducing beta-D-galactose residues in beta-D-galactosides.</text>
        <dbReference type="EC" id="3.2.1.23"/>
    </reaction>
</comment>
<name>A0A1I6FG39_9PSEU</name>
<feature type="domain" description="Glycoside hydrolase family 42 N-terminal" evidence="9">
    <location>
        <begin position="78"/>
        <end position="446"/>
    </location>
</feature>
<accession>A0A1I6FG39</accession>
<evidence type="ECO:0000259" key="10">
    <source>
        <dbReference type="Pfam" id="PF08532"/>
    </source>
</evidence>
<evidence type="ECO:0000313" key="13">
    <source>
        <dbReference type="Proteomes" id="UP000198583"/>
    </source>
</evidence>
<dbReference type="PANTHER" id="PTHR36447">
    <property type="entry name" value="BETA-GALACTOSIDASE GANA"/>
    <property type="match status" value="1"/>
</dbReference>
<dbReference type="Gene3D" id="3.20.20.80">
    <property type="entry name" value="Glycosidases"/>
    <property type="match status" value="1"/>
</dbReference>
<evidence type="ECO:0000256" key="4">
    <source>
        <dbReference type="ARBA" id="ARBA00022801"/>
    </source>
</evidence>
<feature type="binding site" evidence="8">
    <location>
        <position position="222"/>
    </location>
    <ligand>
        <name>Zn(2+)</name>
        <dbReference type="ChEBI" id="CHEBI:29105"/>
    </ligand>
</feature>
<evidence type="ECO:0000256" key="1">
    <source>
        <dbReference type="ARBA" id="ARBA00001412"/>
    </source>
</evidence>
<dbReference type="SUPFAM" id="SSF51445">
    <property type="entry name" value="(Trans)glycosidases"/>
    <property type="match status" value="1"/>
</dbReference>
<feature type="binding site" evidence="8">
    <location>
        <position position="224"/>
    </location>
    <ligand>
        <name>Zn(2+)</name>
        <dbReference type="ChEBI" id="CHEBI:29105"/>
    </ligand>
</feature>
<dbReference type="InterPro" id="IPR029062">
    <property type="entry name" value="Class_I_gatase-like"/>
</dbReference>
<evidence type="ECO:0000256" key="6">
    <source>
        <dbReference type="PIRSR" id="PIRSR001084-1"/>
    </source>
</evidence>
<keyword evidence="13" id="KW-1185">Reference proteome</keyword>
<dbReference type="InterPro" id="IPR013738">
    <property type="entry name" value="Beta_galactosidase_Trimer"/>
</dbReference>
<feature type="active site" description="Proton donor" evidence="6">
    <location>
        <position position="214"/>
    </location>
</feature>
<dbReference type="Pfam" id="PF08533">
    <property type="entry name" value="Glyco_hydro_42C"/>
    <property type="match status" value="1"/>
</dbReference>
<protein>
    <recommendedName>
        <fullName evidence="3">beta-galactosidase</fullName>
        <ecNumber evidence="3">3.2.1.23</ecNumber>
    </recommendedName>
</protein>
<dbReference type="Gene3D" id="3.40.50.880">
    <property type="match status" value="1"/>
</dbReference>
<dbReference type="AlphaFoldDB" id="A0A1I6FG39"/>
<dbReference type="STRING" id="84724.SAMN04488564_1167"/>
<proteinExistence type="inferred from homology"/>
<dbReference type="SUPFAM" id="SSF52317">
    <property type="entry name" value="Class I glutamine amidotransferase-like"/>
    <property type="match status" value="1"/>
</dbReference>
<dbReference type="GO" id="GO:0004565">
    <property type="term" value="F:beta-galactosidase activity"/>
    <property type="evidence" value="ECO:0007669"/>
    <property type="project" value="UniProtKB-EC"/>
</dbReference>
<keyword evidence="5" id="KW-0326">Glycosidase</keyword>
<dbReference type="Proteomes" id="UP000198583">
    <property type="component" value="Unassembled WGS sequence"/>
</dbReference>
<dbReference type="PANTHER" id="PTHR36447:SF1">
    <property type="entry name" value="BETA-GALACTOSIDASE GANA"/>
    <property type="match status" value="1"/>
</dbReference>
<feature type="active site" description="Nucleophile" evidence="6">
    <location>
        <position position="371"/>
    </location>
</feature>
<evidence type="ECO:0000256" key="2">
    <source>
        <dbReference type="ARBA" id="ARBA00005940"/>
    </source>
</evidence>
<reference evidence="13" key="1">
    <citation type="submission" date="2016-10" db="EMBL/GenBank/DDBJ databases">
        <authorList>
            <person name="Varghese N."/>
            <person name="Submissions S."/>
        </authorList>
    </citation>
    <scope>NUCLEOTIDE SEQUENCE [LARGE SCALE GENOMIC DNA]</scope>
    <source>
        <strain evidence="13">DSM 44232</strain>
    </source>
</reference>
<organism evidence="12 13">
    <name type="scientific">Lentzea waywayandensis</name>
    <dbReference type="NCBI Taxonomy" id="84724"/>
    <lineage>
        <taxon>Bacteria</taxon>
        <taxon>Bacillati</taxon>
        <taxon>Actinomycetota</taxon>
        <taxon>Actinomycetes</taxon>
        <taxon>Pseudonocardiales</taxon>
        <taxon>Pseudonocardiaceae</taxon>
        <taxon>Lentzea</taxon>
    </lineage>
</organism>
<feature type="binding site" evidence="7">
    <location>
        <position position="213"/>
    </location>
    <ligand>
        <name>substrate</name>
    </ligand>
</feature>
<keyword evidence="8" id="KW-0479">Metal-binding</keyword>